<dbReference type="Proteomes" id="UP000093925">
    <property type="component" value="Unassembled WGS sequence"/>
</dbReference>
<name>A0A1A3KRC7_MYCAS</name>
<evidence type="ECO:0000313" key="2">
    <source>
        <dbReference type="Proteomes" id="UP000093925"/>
    </source>
</evidence>
<sequence>MGGAEAPSTVSTPAVPAYPVTITGNGEQVKTADLVAHGYTVSYQASSNCIIVTPVQADGSDGVSVVSKCASGNGAVSGTATYKGTGRTTFHVYNTDGPWTLTFNPL</sequence>
<gene>
    <name evidence="1" type="ORF">A5640_11110</name>
</gene>
<dbReference type="EMBL" id="LZLM01000059">
    <property type="protein sequence ID" value="OBJ86506.1"/>
    <property type="molecule type" value="Genomic_DNA"/>
</dbReference>
<comment type="caution">
    <text evidence="1">The sequence shown here is derived from an EMBL/GenBank/DDBJ whole genome shotgun (WGS) entry which is preliminary data.</text>
</comment>
<organism evidence="1 2">
    <name type="scientific">Mycobacterium asiaticum</name>
    <dbReference type="NCBI Taxonomy" id="1790"/>
    <lineage>
        <taxon>Bacteria</taxon>
        <taxon>Bacillati</taxon>
        <taxon>Actinomycetota</taxon>
        <taxon>Actinomycetes</taxon>
        <taxon>Mycobacteriales</taxon>
        <taxon>Mycobacteriaceae</taxon>
        <taxon>Mycobacterium</taxon>
    </lineage>
</organism>
<protein>
    <submittedName>
        <fullName evidence="1">Uncharacterized protein</fullName>
    </submittedName>
</protein>
<reference evidence="1 2" key="1">
    <citation type="submission" date="2016-06" db="EMBL/GenBank/DDBJ databases">
        <authorList>
            <person name="Kjaerup R.B."/>
            <person name="Dalgaard T.S."/>
            <person name="Juul-Madsen H.R."/>
        </authorList>
    </citation>
    <scope>NUCLEOTIDE SEQUENCE [LARGE SCALE GENOMIC DNA]</scope>
    <source>
        <strain evidence="1 2">1276495.2</strain>
    </source>
</reference>
<proteinExistence type="predicted"/>
<dbReference type="AlphaFoldDB" id="A0A1A3KRC7"/>
<evidence type="ECO:0000313" key="1">
    <source>
        <dbReference type="EMBL" id="OBJ86506.1"/>
    </source>
</evidence>
<accession>A0A1A3KRC7</accession>